<dbReference type="InterPro" id="IPR003615">
    <property type="entry name" value="HNH_nuc"/>
</dbReference>
<dbReference type="OrthoDB" id="21336at10239"/>
<dbReference type="Pfam" id="PF13392">
    <property type="entry name" value="HNH_3"/>
    <property type="match status" value="1"/>
</dbReference>
<sequence>MNTLKRLLKFVTISPSGCWEFQGARYGLDGHRAFKLNGKQTYAHRTAYQLMIGEIPEGHIVRHKCDNPACIKPGHLETGTQRDNMHDKARRWKGRAKSGVKGLYESRGGWKGDIVKDGKHHTFFHKDRQVVIDWLDETRAKLYPQ</sequence>
<dbReference type="Gene3D" id="3.90.75.10">
    <property type="entry name" value="Homing Intron 3 (I-ppo) Encoded Endonuclease, Chain A"/>
    <property type="match status" value="1"/>
</dbReference>
<dbReference type="RefSeq" id="YP_009191808.1">
    <property type="nucleotide sequence ID" value="NC_028702.1"/>
</dbReference>
<dbReference type="GO" id="GO:0004519">
    <property type="term" value="F:endonuclease activity"/>
    <property type="evidence" value="ECO:0007669"/>
    <property type="project" value="InterPro"/>
</dbReference>
<dbReference type="InterPro" id="IPR044925">
    <property type="entry name" value="His-Me_finger_sf"/>
</dbReference>
<feature type="domain" description="HNH nuclease" evidence="1">
    <location>
        <begin position="42"/>
        <end position="85"/>
    </location>
</feature>
<dbReference type="Proteomes" id="UP000201918">
    <property type="component" value="Segment"/>
</dbReference>
<dbReference type="SUPFAM" id="SSF54060">
    <property type="entry name" value="His-Me finger endonucleases"/>
    <property type="match status" value="1"/>
</dbReference>
<dbReference type="KEGG" id="vg:26520537"/>
<keyword evidence="3" id="KW-1185">Reference proteome</keyword>
<accession>A0A0F7IJV5</accession>
<name>A0A0F7IJV5_9CAUD</name>
<protein>
    <recommendedName>
        <fullName evidence="1">HNH nuclease domain-containing protein</fullName>
    </recommendedName>
</protein>
<evidence type="ECO:0000313" key="2">
    <source>
        <dbReference type="EMBL" id="AKG94488.1"/>
    </source>
</evidence>
<evidence type="ECO:0000313" key="3">
    <source>
        <dbReference type="Proteomes" id="UP000201918"/>
    </source>
</evidence>
<proteinExistence type="predicted"/>
<reference evidence="2 3" key="1">
    <citation type="submission" date="2015-04" db="EMBL/GenBank/DDBJ databases">
        <title>Isolation and genomic analysis of Delftia bacteriophage IME-DE1.</title>
        <authorList>
            <person name="Kang H."/>
        </authorList>
    </citation>
    <scope>NUCLEOTIDE SEQUENCE [LARGE SCALE GENOMIC DNA]</scope>
</reference>
<dbReference type="GeneID" id="26520537"/>
<organism evidence="2 3">
    <name type="scientific">Delftia phage IME-DE1</name>
    <dbReference type="NCBI Taxonomy" id="1647385"/>
    <lineage>
        <taxon>Viruses</taxon>
        <taxon>Duplodnaviria</taxon>
        <taxon>Heunggongvirae</taxon>
        <taxon>Uroviricota</taxon>
        <taxon>Caudoviricetes</taxon>
        <taxon>Autographivirales</taxon>
        <taxon>Autotranscriptaviridae</taxon>
        <taxon>Piedvirus</taxon>
        <taxon>Piedvirus IMEDE1</taxon>
    </lineage>
</organism>
<evidence type="ECO:0000259" key="1">
    <source>
        <dbReference type="Pfam" id="PF13392"/>
    </source>
</evidence>
<dbReference type="EMBL" id="KR153873">
    <property type="protein sequence ID" value="AKG94488.1"/>
    <property type="molecule type" value="Genomic_DNA"/>
</dbReference>
<dbReference type="InterPro" id="IPR044930">
    <property type="entry name" value="Homing_endonuclease_His-Me"/>
</dbReference>